<feature type="transmembrane region" description="Helical" evidence="2">
    <location>
        <begin position="183"/>
        <end position="205"/>
    </location>
</feature>
<comment type="caution">
    <text evidence="4">The sequence shown here is derived from an EMBL/GenBank/DDBJ whole genome shotgun (WGS) entry which is preliminary data.</text>
</comment>
<dbReference type="GO" id="GO:0050380">
    <property type="term" value="F:undecaprenyl-diphosphatase activity"/>
    <property type="evidence" value="ECO:0007669"/>
    <property type="project" value="UniProtKB-EC"/>
</dbReference>
<dbReference type="PANTHER" id="PTHR14969">
    <property type="entry name" value="SPHINGOSINE-1-PHOSPHATE PHOSPHOHYDROLASE"/>
    <property type="match status" value="1"/>
</dbReference>
<feature type="transmembrane region" description="Helical" evidence="2">
    <location>
        <begin position="112"/>
        <end position="133"/>
    </location>
</feature>
<feature type="domain" description="Phosphatidic acid phosphatase type 2/haloperoxidase" evidence="3">
    <location>
        <begin position="112"/>
        <end position="223"/>
    </location>
</feature>
<reference evidence="4 5" key="1">
    <citation type="submission" date="2022-06" db="EMBL/GenBank/DDBJ databases">
        <title>Sequencing the genomes of 1000 actinobacteria strains.</title>
        <authorList>
            <person name="Klenk H.-P."/>
        </authorList>
    </citation>
    <scope>NUCLEOTIDE SEQUENCE [LARGE SCALE GENOMIC DNA]</scope>
    <source>
        <strain evidence="4 5">DSM 41656</strain>
    </source>
</reference>
<sequence>MPAETQSAEIRITDQKRAGSLESGLPPISRRHSVLFVVTGLAYLAVVLGILCDTALVDLDWWLQQLRPYYRWPELQPYLDIWVVAGQRGPTAIAASLWLGWRSYRLRSARPLLVMGMALLLLNVTVGGVKIVTGRLGPHYAHYVGSPELFSGGTIFPSGHTANAVVTWGVLAYLAATWRRTGAVLAGLTAASIGLTTVYLGTHWISDVFAGWAAGLLVLLALPLAEPALAAADARLTAIWQRTEPAARPVRLRPVPIKVPAPRPSSPRPSVPLQPVPVQAVPVQAMAQPVATQPVQARSTTPSRTVRLSRSERYSMVSSAPGSSSRTVRQPRSAASVRATSTGSPR</sequence>
<keyword evidence="5" id="KW-1185">Reference proteome</keyword>
<keyword evidence="2" id="KW-0812">Transmembrane</keyword>
<dbReference type="SMART" id="SM00014">
    <property type="entry name" value="acidPPc"/>
    <property type="match status" value="1"/>
</dbReference>
<dbReference type="Pfam" id="PF01569">
    <property type="entry name" value="PAP2"/>
    <property type="match status" value="1"/>
</dbReference>
<evidence type="ECO:0000313" key="4">
    <source>
        <dbReference type="EMBL" id="MCP2312352.1"/>
    </source>
</evidence>
<feature type="compositionally biased region" description="Polar residues" evidence="1">
    <location>
        <begin position="316"/>
        <end position="330"/>
    </location>
</feature>
<name>A0ABT1J4J7_9ACTN</name>
<dbReference type="InterPro" id="IPR000326">
    <property type="entry name" value="PAP2/HPO"/>
</dbReference>
<feature type="transmembrane region" description="Helical" evidence="2">
    <location>
        <begin position="211"/>
        <end position="232"/>
    </location>
</feature>
<protein>
    <submittedName>
        <fullName evidence="4">Undecaprenyl-diphosphatase</fullName>
        <ecNumber evidence="4">3.6.1.27</ecNumber>
    </submittedName>
</protein>
<feature type="transmembrane region" description="Helical" evidence="2">
    <location>
        <begin position="77"/>
        <end position="100"/>
    </location>
</feature>
<evidence type="ECO:0000259" key="3">
    <source>
        <dbReference type="SMART" id="SM00014"/>
    </source>
</evidence>
<feature type="transmembrane region" description="Helical" evidence="2">
    <location>
        <begin position="34"/>
        <end position="57"/>
    </location>
</feature>
<keyword evidence="4" id="KW-0378">Hydrolase</keyword>
<keyword evidence="2" id="KW-0472">Membrane</keyword>
<feature type="compositionally biased region" description="Low complexity" evidence="1">
    <location>
        <begin position="289"/>
        <end position="298"/>
    </location>
</feature>
<dbReference type="CDD" id="cd03392">
    <property type="entry name" value="PAP2_like_2"/>
    <property type="match status" value="1"/>
</dbReference>
<feature type="compositionally biased region" description="Polar residues" evidence="1">
    <location>
        <begin position="299"/>
        <end position="308"/>
    </location>
</feature>
<dbReference type="EC" id="3.6.1.27" evidence="4"/>
<accession>A0ABT1J4J7</accession>
<evidence type="ECO:0000256" key="2">
    <source>
        <dbReference type="SAM" id="Phobius"/>
    </source>
</evidence>
<dbReference type="InterPro" id="IPR036938">
    <property type="entry name" value="PAP2/HPO_sf"/>
</dbReference>
<evidence type="ECO:0000313" key="5">
    <source>
        <dbReference type="Proteomes" id="UP001206483"/>
    </source>
</evidence>
<dbReference type="Proteomes" id="UP001206483">
    <property type="component" value="Unassembled WGS sequence"/>
</dbReference>
<dbReference type="EMBL" id="JAMZDX010000005">
    <property type="protein sequence ID" value="MCP2312352.1"/>
    <property type="molecule type" value="Genomic_DNA"/>
</dbReference>
<proteinExistence type="predicted"/>
<dbReference type="PANTHER" id="PTHR14969:SF13">
    <property type="entry name" value="AT30094P"/>
    <property type="match status" value="1"/>
</dbReference>
<gene>
    <name evidence="4" type="ORF">FHR36_005518</name>
</gene>
<feature type="transmembrane region" description="Helical" evidence="2">
    <location>
        <begin position="153"/>
        <end position="176"/>
    </location>
</feature>
<keyword evidence="2" id="KW-1133">Transmembrane helix</keyword>
<feature type="region of interest" description="Disordered" evidence="1">
    <location>
        <begin position="289"/>
        <end position="346"/>
    </location>
</feature>
<evidence type="ECO:0000256" key="1">
    <source>
        <dbReference type="SAM" id="MobiDB-lite"/>
    </source>
</evidence>
<dbReference type="Gene3D" id="1.20.144.10">
    <property type="entry name" value="Phosphatidic acid phosphatase type 2/haloperoxidase"/>
    <property type="match status" value="1"/>
</dbReference>
<organism evidence="4 5">
    <name type="scientific">Kitasatospora paracochleata</name>
    <dbReference type="NCBI Taxonomy" id="58354"/>
    <lineage>
        <taxon>Bacteria</taxon>
        <taxon>Bacillati</taxon>
        <taxon>Actinomycetota</taxon>
        <taxon>Actinomycetes</taxon>
        <taxon>Kitasatosporales</taxon>
        <taxon>Streptomycetaceae</taxon>
        <taxon>Kitasatospora</taxon>
    </lineage>
</organism>
<dbReference type="SUPFAM" id="SSF48317">
    <property type="entry name" value="Acid phosphatase/Vanadium-dependent haloperoxidase"/>
    <property type="match status" value="1"/>
</dbReference>